<dbReference type="PROSITE" id="PS50977">
    <property type="entry name" value="HTH_TETR_2"/>
    <property type="match status" value="1"/>
</dbReference>
<dbReference type="AlphaFoldDB" id="A0A7W9YME3"/>
<name>A0A7W9YME3_9ACTN</name>
<reference evidence="7 8" key="1">
    <citation type="submission" date="2020-08" db="EMBL/GenBank/DDBJ databases">
        <title>Sequencing the genomes of 1000 actinobacteria strains.</title>
        <authorList>
            <person name="Klenk H.-P."/>
        </authorList>
    </citation>
    <scope>NUCLEOTIDE SEQUENCE [LARGE SCALE GENOMIC DNA]</scope>
    <source>
        <strain evidence="7 8">DSM 46659</strain>
    </source>
</reference>
<dbReference type="Gene3D" id="1.10.357.10">
    <property type="entry name" value="Tetracycline Repressor, domain 2"/>
    <property type="match status" value="1"/>
</dbReference>
<evidence type="ECO:0000259" key="6">
    <source>
        <dbReference type="PROSITE" id="PS50977"/>
    </source>
</evidence>
<dbReference type="Pfam" id="PF16859">
    <property type="entry name" value="TetR_C_11"/>
    <property type="match status" value="1"/>
</dbReference>
<dbReference type="Proteomes" id="UP000546642">
    <property type="component" value="Unassembled WGS sequence"/>
</dbReference>
<sequence>MSPTDSARPEGGALRPDDRSATGRDDAPGRHGGATEAASSRDRGRPRDPAIEAAVLKAVRHRLALDGYARMSIADVAADAGVTRPTIYRRWPTKLELVTAAVDYALTRFAPLLPPPDDDRSAFDDLVGLLRILNEAMTSPDGGFDMISAVLAERRQTPELTAMMREHGIEPRHALLESALRRGRERGELRADLDTDMLATMLQGSLLQSYLRTGEFDPDLPHRIVTTIRPAIAAS</sequence>
<keyword evidence="3" id="KW-0804">Transcription</keyword>
<dbReference type="InterPro" id="IPR009057">
    <property type="entry name" value="Homeodomain-like_sf"/>
</dbReference>
<organism evidence="7 8">
    <name type="scientific">Nocardiopsis mwathae</name>
    <dbReference type="NCBI Taxonomy" id="1472723"/>
    <lineage>
        <taxon>Bacteria</taxon>
        <taxon>Bacillati</taxon>
        <taxon>Actinomycetota</taxon>
        <taxon>Actinomycetes</taxon>
        <taxon>Streptosporangiales</taxon>
        <taxon>Nocardiopsidaceae</taxon>
        <taxon>Nocardiopsis</taxon>
    </lineage>
</organism>
<feature type="domain" description="HTH tetR-type" evidence="6">
    <location>
        <begin position="49"/>
        <end position="109"/>
    </location>
</feature>
<feature type="compositionally biased region" description="Basic and acidic residues" evidence="5">
    <location>
        <begin position="15"/>
        <end position="29"/>
    </location>
</feature>
<dbReference type="SUPFAM" id="SSF46689">
    <property type="entry name" value="Homeodomain-like"/>
    <property type="match status" value="1"/>
</dbReference>
<dbReference type="InterPro" id="IPR050109">
    <property type="entry name" value="HTH-type_TetR-like_transc_reg"/>
</dbReference>
<dbReference type="InterPro" id="IPR023772">
    <property type="entry name" value="DNA-bd_HTH_TetR-type_CS"/>
</dbReference>
<evidence type="ECO:0000256" key="5">
    <source>
        <dbReference type="SAM" id="MobiDB-lite"/>
    </source>
</evidence>
<dbReference type="InterPro" id="IPR001647">
    <property type="entry name" value="HTH_TetR"/>
</dbReference>
<evidence type="ECO:0000256" key="1">
    <source>
        <dbReference type="ARBA" id="ARBA00023015"/>
    </source>
</evidence>
<evidence type="ECO:0000256" key="4">
    <source>
        <dbReference type="PROSITE-ProRule" id="PRU00335"/>
    </source>
</evidence>
<keyword evidence="8" id="KW-1185">Reference proteome</keyword>
<dbReference type="Pfam" id="PF00440">
    <property type="entry name" value="TetR_N"/>
    <property type="match status" value="1"/>
</dbReference>
<dbReference type="Gene3D" id="1.10.10.60">
    <property type="entry name" value="Homeodomain-like"/>
    <property type="match status" value="1"/>
</dbReference>
<comment type="caution">
    <text evidence="7">The sequence shown here is derived from an EMBL/GenBank/DDBJ whole genome shotgun (WGS) entry which is preliminary data.</text>
</comment>
<feature type="region of interest" description="Disordered" evidence="5">
    <location>
        <begin position="1"/>
        <end position="48"/>
    </location>
</feature>
<feature type="compositionally biased region" description="Basic and acidic residues" evidence="5">
    <location>
        <begin position="39"/>
        <end position="48"/>
    </location>
</feature>
<dbReference type="InterPro" id="IPR011075">
    <property type="entry name" value="TetR_C"/>
</dbReference>
<dbReference type="PANTHER" id="PTHR30055:SF148">
    <property type="entry name" value="TETR-FAMILY TRANSCRIPTIONAL REGULATOR"/>
    <property type="match status" value="1"/>
</dbReference>
<proteinExistence type="predicted"/>
<dbReference type="SUPFAM" id="SSF48498">
    <property type="entry name" value="Tetracyclin repressor-like, C-terminal domain"/>
    <property type="match status" value="1"/>
</dbReference>
<dbReference type="RefSeq" id="WP_184079128.1">
    <property type="nucleotide sequence ID" value="NZ_JACHDS010000001.1"/>
</dbReference>
<keyword evidence="1" id="KW-0805">Transcription regulation</keyword>
<dbReference type="GO" id="GO:0000976">
    <property type="term" value="F:transcription cis-regulatory region binding"/>
    <property type="evidence" value="ECO:0007669"/>
    <property type="project" value="TreeGrafter"/>
</dbReference>
<feature type="DNA-binding region" description="H-T-H motif" evidence="4">
    <location>
        <begin position="72"/>
        <end position="91"/>
    </location>
</feature>
<evidence type="ECO:0000313" key="7">
    <source>
        <dbReference type="EMBL" id="MBB6174835.1"/>
    </source>
</evidence>
<dbReference type="GO" id="GO:0003700">
    <property type="term" value="F:DNA-binding transcription factor activity"/>
    <property type="evidence" value="ECO:0007669"/>
    <property type="project" value="TreeGrafter"/>
</dbReference>
<dbReference type="PROSITE" id="PS01081">
    <property type="entry name" value="HTH_TETR_1"/>
    <property type="match status" value="1"/>
</dbReference>
<evidence type="ECO:0000256" key="2">
    <source>
        <dbReference type="ARBA" id="ARBA00023125"/>
    </source>
</evidence>
<dbReference type="InterPro" id="IPR036271">
    <property type="entry name" value="Tet_transcr_reg_TetR-rel_C_sf"/>
</dbReference>
<dbReference type="EMBL" id="JACHDS010000001">
    <property type="protein sequence ID" value="MBB6174835.1"/>
    <property type="molecule type" value="Genomic_DNA"/>
</dbReference>
<gene>
    <name evidence="7" type="ORF">HNR23_004895</name>
</gene>
<accession>A0A7W9YME3</accession>
<dbReference type="PANTHER" id="PTHR30055">
    <property type="entry name" value="HTH-TYPE TRANSCRIPTIONAL REGULATOR RUTR"/>
    <property type="match status" value="1"/>
</dbReference>
<keyword evidence="2 4" id="KW-0238">DNA-binding</keyword>
<evidence type="ECO:0000313" key="8">
    <source>
        <dbReference type="Proteomes" id="UP000546642"/>
    </source>
</evidence>
<evidence type="ECO:0000256" key="3">
    <source>
        <dbReference type="ARBA" id="ARBA00023163"/>
    </source>
</evidence>
<protein>
    <submittedName>
        <fullName evidence="7">AcrR family transcriptional regulator</fullName>
    </submittedName>
</protein>